<dbReference type="SUPFAM" id="SSF101908">
    <property type="entry name" value="Putative isomerase YbhE"/>
    <property type="match status" value="1"/>
</dbReference>
<dbReference type="Proteomes" id="UP000290365">
    <property type="component" value="Chromosome"/>
</dbReference>
<dbReference type="GO" id="GO:0005524">
    <property type="term" value="F:ATP binding"/>
    <property type="evidence" value="ECO:0007669"/>
    <property type="project" value="UniProtKB-UniRule"/>
</dbReference>
<dbReference type="PANTHER" id="PTHR43289">
    <property type="entry name" value="MITOGEN-ACTIVATED PROTEIN KINASE KINASE KINASE 20-RELATED"/>
    <property type="match status" value="1"/>
</dbReference>
<dbReference type="RefSeq" id="WP_129885308.1">
    <property type="nucleotide sequence ID" value="NZ_CP035758.1"/>
</dbReference>
<dbReference type="InterPro" id="IPR019775">
    <property type="entry name" value="WD40_repeat_CS"/>
</dbReference>
<evidence type="ECO:0000256" key="1">
    <source>
        <dbReference type="ARBA" id="ARBA00012513"/>
    </source>
</evidence>
<dbReference type="EC" id="2.7.11.1" evidence="1"/>
<dbReference type="SMART" id="SM00320">
    <property type="entry name" value="WD40"/>
    <property type="match status" value="3"/>
</dbReference>
<feature type="binding site" evidence="8">
    <location>
        <position position="49"/>
    </location>
    <ligand>
        <name>ATP</name>
        <dbReference type="ChEBI" id="CHEBI:30616"/>
    </ligand>
</feature>
<dbReference type="InterPro" id="IPR000719">
    <property type="entry name" value="Prot_kinase_dom"/>
</dbReference>
<evidence type="ECO:0000256" key="7">
    <source>
        <dbReference type="ARBA" id="ARBA00022840"/>
    </source>
</evidence>
<keyword evidence="9" id="KW-0472">Membrane</keyword>
<evidence type="ECO:0000256" key="9">
    <source>
        <dbReference type="SAM" id="Phobius"/>
    </source>
</evidence>
<keyword evidence="6" id="KW-0418">Kinase</keyword>
<dbReference type="InterPro" id="IPR001680">
    <property type="entry name" value="WD40_rpt"/>
</dbReference>
<dbReference type="Pfam" id="PF00400">
    <property type="entry name" value="WD40"/>
    <property type="match status" value="2"/>
</dbReference>
<keyword evidence="2" id="KW-0853">WD repeat</keyword>
<evidence type="ECO:0000256" key="4">
    <source>
        <dbReference type="ARBA" id="ARBA00022737"/>
    </source>
</evidence>
<keyword evidence="12" id="KW-1185">Reference proteome</keyword>
<evidence type="ECO:0000256" key="5">
    <source>
        <dbReference type="ARBA" id="ARBA00022741"/>
    </source>
</evidence>
<dbReference type="OrthoDB" id="138785at2"/>
<dbReference type="InterPro" id="IPR011009">
    <property type="entry name" value="Kinase-like_dom_sf"/>
</dbReference>
<gene>
    <name evidence="11" type="ORF">EPA93_01365</name>
</gene>
<dbReference type="Pfam" id="PF00069">
    <property type="entry name" value="Pkinase"/>
    <property type="match status" value="1"/>
</dbReference>
<keyword evidence="3" id="KW-0808">Transferase</keyword>
<accession>A0A4P6JI30</accession>
<dbReference type="InterPro" id="IPR015943">
    <property type="entry name" value="WD40/YVTN_repeat-like_dom_sf"/>
</dbReference>
<keyword evidence="7 8" id="KW-0067">ATP-binding</keyword>
<evidence type="ECO:0000313" key="11">
    <source>
        <dbReference type="EMBL" id="QBD74709.1"/>
    </source>
</evidence>
<sequence length="692" mass="74690">MQKHEKFDYREASGEATERYHLLGEIGHGISSEIWLAEDPRLHRQVVIKILPPRAQQDHDYAARFESYARSIATLNHPHILPIHDYGERLSSNGQIGSYLVMPYIEGGSLAELLKQRNLSQQEALNALSQAAEALDYAHAQSTLHGDIKPSNMLLRPDLWLLLTDFGIARIVSRASQLAREEAYSGTAEYLAPEQAQGQAVPASDRYSLAVVAYQLLTGRLPFQARTDEAMRSLHATQPPPSPRRWKPELSPACEAVLLRSLAKRQEERYPSAREFVEALTPSLHTSTSTGRGITRRYLLVAGTAAALIGTGGVWAAVTGHLPFMAASASTSALPAADAPTKILRGHSKPAHTLAWLPVPGNLVLASASNGDSTVKLWNLPVFGNQQTISQSTASKDLQRIQLALAWAPDARFIALAGVDAQGRPKIDVYRSDLSAPAAGLEQGFSLPAAQLNGLGWTKQTLLAALYTPKNDNAQSFALGLWDTQKPELQLSPISLSGVLSPSDYEGIYRSLAVSHDGSRLAIGTTQGALVGTVELAGNAFQWKPASFGLLQYLPGQHSGNAIDELLWFLVSGGGHGESLFSITKGKPDVFVGWNIDSPNPNKPVNVSSVLNNPPGFTALAAHPNNQKDLYAAGTQDGKVYLWDDKVGQLPIRILHGGDIKGRVISLDWSPDGSWLAASYADSAASIALWNV</sequence>
<protein>
    <recommendedName>
        <fullName evidence="1">non-specific serine/threonine protein kinase</fullName>
        <ecNumber evidence="1">2.7.11.1</ecNumber>
    </recommendedName>
</protein>
<evidence type="ECO:0000256" key="2">
    <source>
        <dbReference type="ARBA" id="ARBA00022574"/>
    </source>
</evidence>
<dbReference type="GO" id="GO:0004674">
    <property type="term" value="F:protein serine/threonine kinase activity"/>
    <property type="evidence" value="ECO:0007669"/>
    <property type="project" value="UniProtKB-EC"/>
</dbReference>
<keyword evidence="5 8" id="KW-0547">Nucleotide-binding</keyword>
<evidence type="ECO:0000313" key="12">
    <source>
        <dbReference type="Proteomes" id="UP000290365"/>
    </source>
</evidence>
<dbReference type="SMART" id="SM00220">
    <property type="entry name" value="S_TKc"/>
    <property type="match status" value="1"/>
</dbReference>
<dbReference type="EMBL" id="CP035758">
    <property type="protein sequence ID" value="QBD74709.1"/>
    <property type="molecule type" value="Genomic_DNA"/>
</dbReference>
<dbReference type="Gene3D" id="2.130.10.10">
    <property type="entry name" value="YVTN repeat-like/Quinoprotein amine dehydrogenase"/>
    <property type="match status" value="2"/>
</dbReference>
<name>A0A4P6JI30_KTERU</name>
<dbReference type="InterPro" id="IPR017441">
    <property type="entry name" value="Protein_kinase_ATP_BS"/>
</dbReference>
<evidence type="ECO:0000256" key="8">
    <source>
        <dbReference type="PROSITE-ProRule" id="PRU10141"/>
    </source>
</evidence>
<organism evidence="11 12">
    <name type="scientific">Ktedonosporobacter rubrisoli</name>
    <dbReference type="NCBI Taxonomy" id="2509675"/>
    <lineage>
        <taxon>Bacteria</taxon>
        <taxon>Bacillati</taxon>
        <taxon>Chloroflexota</taxon>
        <taxon>Ktedonobacteria</taxon>
        <taxon>Ktedonobacterales</taxon>
        <taxon>Ktedonosporobacteraceae</taxon>
        <taxon>Ktedonosporobacter</taxon>
    </lineage>
</organism>
<evidence type="ECO:0000259" key="10">
    <source>
        <dbReference type="PROSITE" id="PS50011"/>
    </source>
</evidence>
<dbReference type="Gene3D" id="3.30.200.20">
    <property type="entry name" value="Phosphorylase Kinase, domain 1"/>
    <property type="match status" value="1"/>
</dbReference>
<dbReference type="PROSITE" id="PS00678">
    <property type="entry name" value="WD_REPEATS_1"/>
    <property type="match status" value="1"/>
</dbReference>
<dbReference type="PROSITE" id="PS50011">
    <property type="entry name" value="PROTEIN_KINASE_DOM"/>
    <property type="match status" value="1"/>
</dbReference>
<evidence type="ECO:0000256" key="3">
    <source>
        <dbReference type="ARBA" id="ARBA00022679"/>
    </source>
</evidence>
<keyword evidence="9" id="KW-1133">Transmembrane helix</keyword>
<keyword evidence="4" id="KW-0677">Repeat</keyword>
<proteinExistence type="predicted"/>
<dbReference type="AlphaFoldDB" id="A0A4P6JI30"/>
<dbReference type="PROSITE" id="PS00107">
    <property type="entry name" value="PROTEIN_KINASE_ATP"/>
    <property type="match status" value="1"/>
</dbReference>
<keyword evidence="9" id="KW-0812">Transmembrane</keyword>
<reference evidence="11 12" key="1">
    <citation type="submission" date="2019-01" db="EMBL/GenBank/DDBJ databases">
        <title>Ktedonosporobacter rubrisoli SCAWS-G2.</title>
        <authorList>
            <person name="Huang Y."/>
            <person name="Yan B."/>
        </authorList>
    </citation>
    <scope>NUCLEOTIDE SEQUENCE [LARGE SCALE GENOMIC DNA]</scope>
    <source>
        <strain evidence="11 12">SCAWS-G2</strain>
    </source>
</reference>
<dbReference type="PANTHER" id="PTHR43289:SF6">
    <property type="entry name" value="SERINE_THREONINE-PROTEIN KINASE NEKL-3"/>
    <property type="match status" value="1"/>
</dbReference>
<dbReference type="SUPFAM" id="SSF56112">
    <property type="entry name" value="Protein kinase-like (PK-like)"/>
    <property type="match status" value="1"/>
</dbReference>
<dbReference type="Gene3D" id="1.10.510.10">
    <property type="entry name" value="Transferase(Phosphotransferase) domain 1"/>
    <property type="match status" value="1"/>
</dbReference>
<dbReference type="CDD" id="cd14014">
    <property type="entry name" value="STKc_PknB_like"/>
    <property type="match status" value="1"/>
</dbReference>
<evidence type="ECO:0000256" key="6">
    <source>
        <dbReference type="ARBA" id="ARBA00022777"/>
    </source>
</evidence>
<feature type="transmembrane region" description="Helical" evidence="9">
    <location>
        <begin position="298"/>
        <end position="318"/>
    </location>
</feature>
<dbReference type="KEGG" id="kbs:EPA93_01365"/>
<feature type="domain" description="Protein kinase" evidence="10">
    <location>
        <begin position="20"/>
        <end position="284"/>
    </location>
</feature>